<dbReference type="Pfam" id="PF08002">
    <property type="entry name" value="DUF1697"/>
    <property type="match status" value="1"/>
</dbReference>
<dbReference type="PANTHER" id="PTHR36439:SF1">
    <property type="entry name" value="DUF1697 DOMAIN-CONTAINING PROTEIN"/>
    <property type="match status" value="1"/>
</dbReference>
<evidence type="ECO:0008006" key="3">
    <source>
        <dbReference type="Google" id="ProtNLM"/>
    </source>
</evidence>
<dbReference type="STRING" id="694427.Palpr_0272"/>
<proteinExistence type="predicted"/>
<dbReference type="PANTHER" id="PTHR36439">
    <property type="entry name" value="BLL4334 PROTEIN"/>
    <property type="match status" value="1"/>
</dbReference>
<reference evidence="1 2" key="2">
    <citation type="journal article" date="2011" name="Stand. Genomic Sci.">
        <title>Complete genome sequence of Paludibacter propionicigenes type strain (WB4).</title>
        <authorList>
            <person name="Gronow S."/>
            <person name="Munk C."/>
            <person name="Lapidus A."/>
            <person name="Nolan M."/>
            <person name="Lucas S."/>
            <person name="Hammon N."/>
            <person name="Deshpande S."/>
            <person name="Cheng J.F."/>
            <person name="Tapia R."/>
            <person name="Han C."/>
            <person name="Goodwin L."/>
            <person name="Pitluck S."/>
            <person name="Liolios K."/>
            <person name="Ivanova N."/>
            <person name="Mavromatis K."/>
            <person name="Mikhailova N."/>
            <person name="Pati A."/>
            <person name="Chen A."/>
            <person name="Palaniappan K."/>
            <person name="Land M."/>
            <person name="Hauser L."/>
            <person name="Chang Y.J."/>
            <person name="Jeffries C.D."/>
            <person name="Brambilla E."/>
            <person name="Rohde M."/>
            <person name="Goker M."/>
            <person name="Detter J.C."/>
            <person name="Woyke T."/>
            <person name="Bristow J."/>
            <person name="Eisen J.A."/>
            <person name="Markowitz V."/>
            <person name="Hugenholtz P."/>
            <person name="Kyrpides N.C."/>
            <person name="Klenk H.P."/>
        </authorList>
    </citation>
    <scope>NUCLEOTIDE SEQUENCE [LARGE SCALE GENOMIC DNA]</scope>
    <source>
        <strain evidence="2">DSM 17365 / JCM 13257 / WB4</strain>
    </source>
</reference>
<dbReference type="OrthoDB" id="9806494at2"/>
<accession>E4T153</accession>
<dbReference type="AlphaFoldDB" id="E4T153"/>
<keyword evidence="2" id="KW-1185">Reference proteome</keyword>
<dbReference type="HOGENOM" id="CLU_106303_2_0_10"/>
<evidence type="ECO:0000313" key="1">
    <source>
        <dbReference type="EMBL" id="ADQ78434.1"/>
    </source>
</evidence>
<name>E4T153_PALPW</name>
<dbReference type="InterPro" id="IPR012545">
    <property type="entry name" value="DUF1697"/>
</dbReference>
<dbReference type="PIRSF" id="PIRSF008502">
    <property type="entry name" value="UCP008502"/>
    <property type="match status" value="1"/>
</dbReference>
<evidence type="ECO:0000313" key="2">
    <source>
        <dbReference type="Proteomes" id="UP000008718"/>
    </source>
</evidence>
<dbReference type="KEGG" id="ppn:Palpr_0272"/>
<organism evidence="1 2">
    <name type="scientific">Paludibacter propionicigenes (strain DSM 17365 / JCM 13257 / WB4)</name>
    <dbReference type="NCBI Taxonomy" id="694427"/>
    <lineage>
        <taxon>Bacteria</taxon>
        <taxon>Pseudomonadati</taxon>
        <taxon>Bacteroidota</taxon>
        <taxon>Bacteroidia</taxon>
        <taxon>Bacteroidales</taxon>
        <taxon>Paludibacteraceae</taxon>
        <taxon>Paludibacter</taxon>
    </lineage>
</organism>
<protein>
    <recommendedName>
        <fullName evidence="3">DUF1697 domain-containing protein</fullName>
    </recommendedName>
</protein>
<dbReference type="Gene3D" id="3.30.70.1280">
    <property type="entry name" value="SP0830-like domains"/>
    <property type="match status" value="1"/>
</dbReference>
<dbReference type="RefSeq" id="WP_013443803.1">
    <property type="nucleotide sequence ID" value="NC_014734.1"/>
</dbReference>
<sequence>MTTYISMLRGINVGGHKKIKMDALRLMFTEMGFENVQSYIQSGNIIFRANKTDSIRLSNKISKQILSTFGFDVQVVIITVKELEEILTNNEFSSAPEKNPENSYYIFLQAKPDQSLLKNIIPADYTPDEFSFGDKVIYVYCASGYGNTKLTNLFFEKKLKIFATARNHSTTTKLLTLAKEL</sequence>
<dbReference type="EMBL" id="CP002345">
    <property type="protein sequence ID" value="ADQ78434.1"/>
    <property type="molecule type" value="Genomic_DNA"/>
</dbReference>
<dbReference type="eggNOG" id="COG3797">
    <property type="taxonomic scope" value="Bacteria"/>
</dbReference>
<dbReference type="SUPFAM" id="SSF160379">
    <property type="entry name" value="SP0830-like"/>
    <property type="match status" value="1"/>
</dbReference>
<dbReference type="Proteomes" id="UP000008718">
    <property type="component" value="Chromosome"/>
</dbReference>
<gene>
    <name evidence="1" type="ordered locus">Palpr_0272</name>
</gene>
<reference key="1">
    <citation type="submission" date="2010-11" db="EMBL/GenBank/DDBJ databases">
        <title>The complete genome of Paludibacter propionicigenes DSM 17365.</title>
        <authorList>
            <consortium name="US DOE Joint Genome Institute (JGI-PGF)"/>
            <person name="Lucas S."/>
            <person name="Copeland A."/>
            <person name="Lapidus A."/>
            <person name="Bruce D."/>
            <person name="Goodwin L."/>
            <person name="Pitluck S."/>
            <person name="Kyrpides N."/>
            <person name="Mavromatis K."/>
            <person name="Ivanova N."/>
            <person name="Munk A.C."/>
            <person name="Brettin T."/>
            <person name="Detter J.C."/>
            <person name="Han C."/>
            <person name="Tapia R."/>
            <person name="Land M."/>
            <person name="Hauser L."/>
            <person name="Markowitz V."/>
            <person name="Cheng J.-F."/>
            <person name="Hugenholtz P."/>
            <person name="Woyke T."/>
            <person name="Wu D."/>
            <person name="Gronow S."/>
            <person name="Wellnitz S."/>
            <person name="Brambilla E."/>
            <person name="Klenk H.-P."/>
            <person name="Eisen J.A."/>
        </authorList>
    </citation>
    <scope>NUCLEOTIDE SEQUENCE</scope>
    <source>
        <strain>WB4</strain>
    </source>
</reference>